<name>A0A7X0F9U8_9HYPH</name>
<dbReference type="Proteomes" id="UP000536262">
    <property type="component" value="Unassembled WGS sequence"/>
</dbReference>
<accession>A0A7X0F9U8</accession>
<comment type="caution">
    <text evidence="1">The sequence shown here is derived from an EMBL/GenBank/DDBJ whole genome shotgun (WGS) entry which is preliminary data.</text>
</comment>
<evidence type="ECO:0000313" key="2">
    <source>
        <dbReference type="Proteomes" id="UP000536262"/>
    </source>
</evidence>
<dbReference type="EMBL" id="JACHOU010000009">
    <property type="protein sequence ID" value="MBB6355781.1"/>
    <property type="molecule type" value="Genomic_DNA"/>
</dbReference>
<keyword evidence="2" id="KW-1185">Reference proteome</keyword>
<reference evidence="1 2" key="1">
    <citation type="submission" date="2020-08" db="EMBL/GenBank/DDBJ databases">
        <title>Genomic Encyclopedia of Type Strains, Phase IV (KMG-IV): sequencing the most valuable type-strain genomes for metagenomic binning, comparative biology and taxonomic classification.</title>
        <authorList>
            <person name="Goeker M."/>
        </authorList>
    </citation>
    <scope>NUCLEOTIDE SEQUENCE [LARGE SCALE GENOMIC DNA]</scope>
    <source>
        <strain evidence="1 2">DSM 7051</strain>
    </source>
</reference>
<gene>
    <name evidence="1" type="ORF">GGR00_003586</name>
</gene>
<dbReference type="AlphaFoldDB" id="A0A7X0F9U8"/>
<protein>
    <submittedName>
        <fullName evidence="1">Uncharacterized protein</fullName>
    </submittedName>
</protein>
<proteinExistence type="predicted"/>
<sequence>MRLTNYRRMPFGKPAAAVMTFGSGLRRRSIITTSVSAFIPKDRDKLSWLLAGCSRRQCGMQADEAEEEKSKQRPDHRGLLVWRVRVCYRRIRPANWNGR</sequence>
<evidence type="ECO:0000313" key="1">
    <source>
        <dbReference type="EMBL" id="MBB6355781.1"/>
    </source>
</evidence>
<organism evidence="1 2">
    <name type="scientific">Aminobacter aganoensis</name>
    <dbReference type="NCBI Taxonomy" id="83264"/>
    <lineage>
        <taxon>Bacteria</taxon>
        <taxon>Pseudomonadati</taxon>
        <taxon>Pseudomonadota</taxon>
        <taxon>Alphaproteobacteria</taxon>
        <taxon>Hyphomicrobiales</taxon>
        <taxon>Phyllobacteriaceae</taxon>
        <taxon>Aminobacter</taxon>
    </lineage>
</organism>